<dbReference type="SMART" id="SM00432">
    <property type="entry name" value="MADS"/>
    <property type="match status" value="1"/>
</dbReference>
<dbReference type="InterPro" id="IPR036879">
    <property type="entry name" value="TF_MADSbox_sf"/>
</dbReference>
<evidence type="ECO:0000313" key="8">
    <source>
        <dbReference type="Proteomes" id="UP000326396"/>
    </source>
</evidence>
<dbReference type="Pfam" id="PF00319">
    <property type="entry name" value="SRF-TF"/>
    <property type="match status" value="1"/>
</dbReference>
<keyword evidence="8" id="KW-1185">Reference proteome</keyword>
<sequence>MVRGKVELKKIENLTNRQVTFSKRRHGLLKKAYELSVLCDVDVALIIFSQKGKLYEFSSSKDDAKFQTQL</sequence>
<keyword evidence="4" id="KW-0804">Transcription</keyword>
<dbReference type="AlphaFoldDB" id="A0A5N6NME6"/>
<keyword evidence="5" id="KW-0539">Nucleus</keyword>
<dbReference type="EMBL" id="SZYD01000010">
    <property type="protein sequence ID" value="KAD4981875.1"/>
    <property type="molecule type" value="Genomic_DNA"/>
</dbReference>
<evidence type="ECO:0000256" key="2">
    <source>
        <dbReference type="ARBA" id="ARBA00023015"/>
    </source>
</evidence>
<feature type="domain" description="MADS-box" evidence="6">
    <location>
        <begin position="1"/>
        <end position="61"/>
    </location>
</feature>
<dbReference type="PROSITE" id="PS50066">
    <property type="entry name" value="MADS_BOX_2"/>
    <property type="match status" value="1"/>
</dbReference>
<dbReference type="Gene3D" id="3.40.1810.10">
    <property type="entry name" value="Transcription factor, MADS-box"/>
    <property type="match status" value="1"/>
</dbReference>
<gene>
    <name evidence="7" type="ORF">E3N88_18546</name>
</gene>
<dbReference type="PROSITE" id="PS00350">
    <property type="entry name" value="MADS_BOX_1"/>
    <property type="match status" value="1"/>
</dbReference>
<dbReference type="PANTHER" id="PTHR48019">
    <property type="entry name" value="SERUM RESPONSE FACTOR HOMOLOG"/>
    <property type="match status" value="1"/>
</dbReference>
<dbReference type="Proteomes" id="UP000326396">
    <property type="component" value="Linkage Group LG18"/>
</dbReference>
<name>A0A5N6NME6_9ASTR</name>
<dbReference type="OrthoDB" id="1898716at2759"/>
<dbReference type="PRINTS" id="PR00404">
    <property type="entry name" value="MADSDOMAIN"/>
</dbReference>
<dbReference type="GO" id="GO:0005634">
    <property type="term" value="C:nucleus"/>
    <property type="evidence" value="ECO:0007669"/>
    <property type="project" value="UniProtKB-SubCell"/>
</dbReference>
<dbReference type="GO" id="GO:0000977">
    <property type="term" value="F:RNA polymerase II transcription regulatory region sequence-specific DNA binding"/>
    <property type="evidence" value="ECO:0007669"/>
    <property type="project" value="InterPro"/>
</dbReference>
<organism evidence="7 8">
    <name type="scientific">Mikania micrantha</name>
    <name type="common">bitter vine</name>
    <dbReference type="NCBI Taxonomy" id="192012"/>
    <lineage>
        <taxon>Eukaryota</taxon>
        <taxon>Viridiplantae</taxon>
        <taxon>Streptophyta</taxon>
        <taxon>Embryophyta</taxon>
        <taxon>Tracheophyta</taxon>
        <taxon>Spermatophyta</taxon>
        <taxon>Magnoliopsida</taxon>
        <taxon>eudicotyledons</taxon>
        <taxon>Gunneridae</taxon>
        <taxon>Pentapetalae</taxon>
        <taxon>asterids</taxon>
        <taxon>campanulids</taxon>
        <taxon>Asterales</taxon>
        <taxon>Asteraceae</taxon>
        <taxon>Asteroideae</taxon>
        <taxon>Heliantheae alliance</taxon>
        <taxon>Eupatorieae</taxon>
        <taxon>Mikania</taxon>
    </lineage>
</organism>
<dbReference type="GO" id="GO:0046983">
    <property type="term" value="F:protein dimerization activity"/>
    <property type="evidence" value="ECO:0007669"/>
    <property type="project" value="InterPro"/>
</dbReference>
<dbReference type="InterPro" id="IPR033896">
    <property type="entry name" value="MEF2-like_N"/>
</dbReference>
<reference evidence="7 8" key="1">
    <citation type="submission" date="2019-05" db="EMBL/GenBank/DDBJ databases">
        <title>Mikania micrantha, genome provides insights into the molecular mechanism of rapid growth.</title>
        <authorList>
            <person name="Liu B."/>
        </authorList>
    </citation>
    <scope>NUCLEOTIDE SEQUENCE [LARGE SCALE GENOMIC DNA]</scope>
    <source>
        <strain evidence="7">NLD-2019</strain>
        <tissue evidence="7">Leaf</tissue>
    </source>
</reference>
<dbReference type="InterPro" id="IPR002100">
    <property type="entry name" value="TF_MADSbox"/>
</dbReference>
<keyword evidence="2" id="KW-0805">Transcription regulation</keyword>
<evidence type="ECO:0000313" key="7">
    <source>
        <dbReference type="EMBL" id="KAD4981875.1"/>
    </source>
</evidence>
<dbReference type="GO" id="GO:0045944">
    <property type="term" value="P:positive regulation of transcription by RNA polymerase II"/>
    <property type="evidence" value="ECO:0007669"/>
    <property type="project" value="InterPro"/>
</dbReference>
<dbReference type="SUPFAM" id="SSF55455">
    <property type="entry name" value="SRF-like"/>
    <property type="match status" value="1"/>
</dbReference>
<evidence type="ECO:0000259" key="6">
    <source>
        <dbReference type="PROSITE" id="PS50066"/>
    </source>
</evidence>
<dbReference type="CDD" id="cd00265">
    <property type="entry name" value="MADS_MEF2_like"/>
    <property type="match status" value="1"/>
</dbReference>
<keyword evidence="3" id="KW-0238">DNA-binding</keyword>
<evidence type="ECO:0000256" key="3">
    <source>
        <dbReference type="ARBA" id="ARBA00023125"/>
    </source>
</evidence>
<accession>A0A5N6NME6</accession>
<evidence type="ECO:0000256" key="5">
    <source>
        <dbReference type="ARBA" id="ARBA00023242"/>
    </source>
</evidence>
<protein>
    <recommendedName>
        <fullName evidence="6">MADS-box domain-containing protein</fullName>
    </recommendedName>
</protein>
<proteinExistence type="predicted"/>
<evidence type="ECO:0000256" key="1">
    <source>
        <dbReference type="ARBA" id="ARBA00004123"/>
    </source>
</evidence>
<comment type="subcellular location">
    <subcellularLocation>
        <location evidence="1">Nucleus</location>
    </subcellularLocation>
</comment>
<comment type="caution">
    <text evidence="7">The sequence shown here is derived from an EMBL/GenBank/DDBJ whole genome shotgun (WGS) entry which is preliminary data.</text>
</comment>
<evidence type="ECO:0000256" key="4">
    <source>
        <dbReference type="ARBA" id="ARBA00023163"/>
    </source>
</evidence>
<dbReference type="InterPro" id="IPR050142">
    <property type="entry name" value="MADS-box/MEF2_TF"/>
</dbReference>